<accession>A0A652YQB2</accession>
<feature type="compositionally biased region" description="Basic and acidic residues" evidence="1">
    <location>
        <begin position="346"/>
        <end position="358"/>
    </location>
</feature>
<dbReference type="EMBL" id="VNIQ01000004">
    <property type="protein sequence ID" value="TYQ04050.1"/>
    <property type="molecule type" value="Genomic_DNA"/>
</dbReference>
<feature type="region of interest" description="Disordered" evidence="1">
    <location>
        <begin position="326"/>
        <end position="382"/>
    </location>
</feature>
<name>A0A652YQB2_NOCGL</name>
<dbReference type="Pfam" id="PF13481">
    <property type="entry name" value="AAA_25"/>
    <property type="match status" value="1"/>
</dbReference>
<proteinExistence type="predicted"/>
<dbReference type="SUPFAM" id="SSF52540">
    <property type="entry name" value="P-loop containing nucleoside triphosphate hydrolases"/>
    <property type="match status" value="1"/>
</dbReference>
<dbReference type="Gene3D" id="3.40.50.300">
    <property type="entry name" value="P-loop containing nucleotide triphosphate hydrolases"/>
    <property type="match status" value="1"/>
</dbReference>
<gene>
    <name evidence="2" type="ORF">FNL38_104423</name>
</gene>
<organism evidence="2">
    <name type="scientific">Nocardia globerula</name>
    <dbReference type="NCBI Taxonomy" id="1818"/>
    <lineage>
        <taxon>Bacteria</taxon>
        <taxon>Bacillati</taxon>
        <taxon>Actinomycetota</taxon>
        <taxon>Actinomycetes</taxon>
        <taxon>Mycobacteriales</taxon>
        <taxon>Nocardiaceae</taxon>
        <taxon>Nocardia</taxon>
    </lineage>
</organism>
<evidence type="ECO:0000256" key="1">
    <source>
        <dbReference type="SAM" id="MobiDB-lite"/>
    </source>
</evidence>
<dbReference type="AlphaFoldDB" id="A0A652YQB2"/>
<comment type="caution">
    <text evidence="2">The sequence shown here is derived from an EMBL/GenBank/DDBJ whole genome shotgun (WGS) entry which is preliminary data.</text>
</comment>
<dbReference type="InterPro" id="IPR027417">
    <property type="entry name" value="P-loop_NTPase"/>
</dbReference>
<reference evidence="2" key="1">
    <citation type="submission" date="2019-07" db="EMBL/GenBank/DDBJ databases">
        <title>Genomic Encyclopedia of Type Strains, Phase IV (KMG-IV): sequencing the most valuable type-strain genomes for metagenomic binning, comparative biology and taxonomic classification.</title>
        <authorList>
            <person name="Goeker M."/>
        </authorList>
    </citation>
    <scope>NUCLEOTIDE SEQUENCE</scope>
    <source>
        <strain evidence="2">DSM 44596</strain>
    </source>
</reference>
<feature type="compositionally biased region" description="Polar residues" evidence="1">
    <location>
        <begin position="359"/>
        <end position="375"/>
    </location>
</feature>
<evidence type="ECO:0000313" key="2">
    <source>
        <dbReference type="EMBL" id="TYQ04050.1"/>
    </source>
</evidence>
<sequence>MRVINSPAEVIEISQRHTEPEPHVLDGMVDGAWLDAQHFPPLQWSVQGIVPEGFGLIVAPPKAGKSWFVAGIGLACATGGLALGKISVSRRPVLYMALEDGHRRLQGRFRQILGEGVPIPKDLHVIVKAQPLAVVAMISEFLDRHSDKAPLIILDTLGKVKPPKRAGEDAYTADYAIGTKLKDLVDAVSGSSLLVVHHTRKAESSDFVDAVSGTQGIAGSADFILVLARKRKSDDAVLAVTGRDVPENEYALTTSDGRWSLDGMDLTDAAATVESRQQKTALADRSMEILRFVSSRPETTAKDVEAEFTDINNNDAGTYLRRLHEAGHISKPRRGTYSPVSEPSEVSERYESAGHTDQGEPSVSDASHTSDTSLFAATEGIA</sequence>
<protein>
    <submittedName>
        <fullName evidence="2">RecA-family ATPase</fullName>
    </submittedName>
</protein>